<dbReference type="EMBL" id="NJHN03000054">
    <property type="protein sequence ID" value="KAH9419871.1"/>
    <property type="molecule type" value="Genomic_DNA"/>
</dbReference>
<sequence length="73" mass="8928">MIGPLICCQMMKYLRRYFSTYSGPRECEQIYNKSLGKQFRLKLTTETNQDFWYDMVKHIIPKIVMDLHMENWN</sequence>
<reference evidence="1 2" key="2">
    <citation type="journal article" date="2022" name="Mol. Biol. Evol.">
        <title>Comparative Genomics Reveals Insights into the Divergent Evolution of Astigmatic Mites and Household Pest Adaptations.</title>
        <authorList>
            <person name="Xiong Q."/>
            <person name="Wan A.T."/>
            <person name="Liu X."/>
            <person name="Fung C.S."/>
            <person name="Xiao X."/>
            <person name="Malainual N."/>
            <person name="Hou J."/>
            <person name="Wang L."/>
            <person name="Wang M."/>
            <person name="Yang K.Y."/>
            <person name="Cui Y."/>
            <person name="Leung E.L."/>
            <person name="Nong W."/>
            <person name="Shin S.K."/>
            <person name="Au S.W."/>
            <person name="Jeong K.Y."/>
            <person name="Chew F.T."/>
            <person name="Hui J.H."/>
            <person name="Leung T.F."/>
            <person name="Tungtrongchitr A."/>
            <person name="Zhong N."/>
            <person name="Liu Z."/>
            <person name="Tsui S.K."/>
        </authorList>
    </citation>
    <scope>NUCLEOTIDE SEQUENCE [LARGE SCALE GENOMIC DNA]</scope>
    <source>
        <strain evidence="1">Derp</strain>
    </source>
</reference>
<accession>A0ABQ8JB92</accession>
<evidence type="ECO:0000313" key="1">
    <source>
        <dbReference type="EMBL" id="KAH9419871.1"/>
    </source>
</evidence>
<organism evidence="1 2">
    <name type="scientific">Dermatophagoides pteronyssinus</name>
    <name type="common">European house dust mite</name>
    <dbReference type="NCBI Taxonomy" id="6956"/>
    <lineage>
        <taxon>Eukaryota</taxon>
        <taxon>Metazoa</taxon>
        <taxon>Ecdysozoa</taxon>
        <taxon>Arthropoda</taxon>
        <taxon>Chelicerata</taxon>
        <taxon>Arachnida</taxon>
        <taxon>Acari</taxon>
        <taxon>Acariformes</taxon>
        <taxon>Sarcoptiformes</taxon>
        <taxon>Astigmata</taxon>
        <taxon>Psoroptidia</taxon>
        <taxon>Analgoidea</taxon>
        <taxon>Pyroglyphidae</taxon>
        <taxon>Dermatophagoidinae</taxon>
        <taxon>Dermatophagoides</taxon>
    </lineage>
</organism>
<gene>
    <name evidence="1" type="ORF">DERP_001703</name>
</gene>
<reference evidence="1 2" key="1">
    <citation type="journal article" date="2018" name="J. Allergy Clin. Immunol.">
        <title>High-quality assembly of Dermatophagoides pteronyssinus genome and transcriptome reveals a wide range of novel allergens.</title>
        <authorList>
            <person name="Liu X.Y."/>
            <person name="Yang K.Y."/>
            <person name="Wang M.Q."/>
            <person name="Kwok J.S."/>
            <person name="Zeng X."/>
            <person name="Yang Z."/>
            <person name="Xiao X.J."/>
            <person name="Lau C.P."/>
            <person name="Li Y."/>
            <person name="Huang Z.M."/>
            <person name="Ba J.G."/>
            <person name="Yim A.K."/>
            <person name="Ouyang C.Y."/>
            <person name="Ngai S.M."/>
            <person name="Chan T.F."/>
            <person name="Leung E.L."/>
            <person name="Liu L."/>
            <person name="Liu Z.G."/>
            <person name="Tsui S.K."/>
        </authorList>
    </citation>
    <scope>NUCLEOTIDE SEQUENCE [LARGE SCALE GENOMIC DNA]</scope>
    <source>
        <strain evidence="1">Derp</strain>
    </source>
</reference>
<evidence type="ECO:0000313" key="2">
    <source>
        <dbReference type="Proteomes" id="UP000887458"/>
    </source>
</evidence>
<protein>
    <submittedName>
        <fullName evidence="1">Uncharacterized protein</fullName>
    </submittedName>
</protein>
<comment type="caution">
    <text evidence="1">The sequence shown here is derived from an EMBL/GenBank/DDBJ whole genome shotgun (WGS) entry which is preliminary data.</text>
</comment>
<name>A0ABQ8JB92_DERPT</name>
<dbReference type="Proteomes" id="UP000887458">
    <property type="component" value="Unassembled WGS sequence"/>
</dbReference>
<proteinExistence type="predicted"/>
<keyword evidence="2" id="KW-1185">Reference proteome</keyword>